<dbReference type="InterPro" id="IPR051120">
    <property type="entry name" value="ABC_AA/LPS_Transport"/>
</dbReference>
<evidence type="ECO:0000259" key="4">
    <source>
        <dbReference type="PROSITE" id="PS50893"/>
    </source>
</evidence>
<evidence type="ECO:0000256" key="1">
    <source>
        <dbReference type="ARBA" id="ARBA00022448"/>
    </source>
</evidence>
<keyword evidence="1" id="KW-0813">Transport</keyword>
<dbReference type="SMART" id="SM00382">
    <property type="entry name" value="AAA"/>
    <property type="match status" value="1"/>
</dbReference>
<dbReference type="GO" id="GO:1903805">
    <property type="term" value="P:L-valine import across plasma membrane"/>
    <property type="evidence" value="ECO:0007669"/>
    <property type="project" value="TreeGrafter"/>
</dbReference>
<dbReference type="Pfam" id="PF12399">
    <property type="entry name" value="BCA_ABC_TP_C"/>
    <property type="match status" value="1"/>
</dbReference>
<dbReference type="InterPro" id="IPR003593">
    <property type="entry name" value="AAA+_ATPase"/>
</dbReference>
<dbReference type="Gene3D" id="3.40.50.300">
    <property type="entry name" value="P-loop containing nucleotide triphosphate hydrolases"/>
    <property type="match status" value="1"/>
</dbReference>
<dbReference type="GO" id="GO:0015808">
    <property type="term" value="P:L-alanine transport"/>
    <property type="evidence" value="ECO:0007669"/>
    <property type="project" value="TreeGrafter"/>
</dbReference>
<name>A0A3M8D0S9_9BACL</name>
<feature type="domain" description="ABC transporter" evidence="4">
    <location>
        <begin position="4"/>
        <end position="252"/>
    </location>
</feature>
<dbReference type="GO" id="GO:0005524">
    <property type="term" value="F:ATP binding"/>
    <property type="evidence" value="ECO:0007669"/>
    <property type="project" value="UniProtKB-KW"/>
</dbReference>
<dbReference type="GO" id="GO:0005304">
    <property type="term" value="F:L-valine transmembrane transporter activity"/>
    <property type="evidence" value="ECO:0007669"/>
    <property type="project" value="TreeGrafter"/>
</dbReference>
<dbReference type="PANTHER" id="PTHR45772:SF7">
    <property type="entry name" value="AMINO ACID ABC TRANSPORTER ATP-BINDING PROTEIN"/>
    <property type="match status" value="1"/>
</dbReference>
<dbReference type="GO" id="GO:0005886">
    <property type="term" value="C:plasma membrane"/>
    <property type="evidence" value="ECO:0007669"/>
    <property type="project" value="TreeGrafter"/>
</dbReference>
<reference evidence="5 6" key="1">
    <citation type="submission" date="2018-10" db="EMBL/GenBank/DDBJ databases">
        <title>Phylogenomics of Brevibacillus.</title>
        <authorList>
            <person name="Dunlap C."/>
        </authorList>
    </citation>
    <scope>NUCLEOTIDE SEQUENCE [LARGE SCALE GENOMIC DNA]</scope>
    <source>
        <strain evidence="5 6">JCM 15716</strain>
    </source>
</reference>
<dbReference type="SUPFAM" id="SSF52540">
    <property type="entry name" value="P-loop containing nucleoside triphosphate hydrolases"/>
    <property type="match status" value="1"/>
</dbReference>
<dbReference type="AlphaFoldDB" id="A0A3M8D0S9"/>
<comment type="caution">
    <text evidence="5">The sequence shown here is derived from an EMBL/GenBank/DDBJ whole genome shotgun (WGS) entry which is preliminary data.</text>
</comment>
<dbReference type="RefSeq" id="WP_122921029.1">
    <property type="nucleotide sequence ID" value="NZ_RHHQ01000024.1"/>
</dbReference>
<dbReference type="InterPro" id="IPR027417">
    <property type="entry name" value="P-loop_NTPase"/>
</dbReference>
<accession>A0A3M8D0S9</accession>
<evidence type="ECO:0000313" key="5">
    <source>
        <dbReference type="EMBL" id="RNB81027.1"/>
    </source>
</evidence>
<evidence type="ECO:0000256" key="2">
    <source>
        <dbReference type="ARBA" id="ARBA00022741"/>
    </source>
</evidence>
<dbReference type="GO" id="GO:0015188">
    <property type="term" value="F:L-isoleucine transmembrane transporter activity"/>
    <property type="evidence" value="ECO:0007669"/>
    <property type="project" value="TreeGrafter"/>
</dbReference>
<keyword evidence="2" id="KW-0547">Nucleotide-binding</keyword>
<dbReference type="GO" id="GO:0016887">
    <property type="term" value="F:ATP hydrolysis activity"/>
    <property type="evidence" value="ECO:0007669"/>
    <property type="project" value="InterPro"/>
</dbReference>
<sequence length="258" mass="28527">MALLEANGLTKRFGGLVANENVTIKIEKGTITAVIGPNGAGKTTFFNMITGFYVPDEGEILLNGKSIKGLRPDQIAGNGITRTFQNIRLFKEMTALENVMVGVHSRLKAGILGILFNTKRVREEEERARVEAYKLLEYVGIEHIANEAAGSLPYGLQRRLEIARALATNPHIILLDEPAAGMNPRETIEITDFIRKLKNELDLTIILIEHDMKLVMGLSEYIHVLDYGKKIAEGTPEEIRSNPRVIEAYLGKSATEAS</sequence>
<dbReference type="CDD" id="cd03219">
    <property type="entry name" value="ABC_Mj1267_LivG_branched"/>
    <property type="match status" value="1"/>
</dbReference>
<dbReference type="PROSITE" id="PS50893">
    <property type="entry name" value="ABC_TRANSPORTER_2"/>
    <property type="match status" value="1"/>
</dbReference>
<dbReference type="GO" id="GO:0042941">
    <property type="term" value="P:D-alanine transmembrane transport"/>
    <property type="evidence" value="ECO:0007669"/>
    <property type="project" value="TreeGrafter"/>
</dbReference>
<dbReference type="PANTHER" id="PTHR45772">
    <property type="entry name" value="CONSERVED COMPONENT OF ABC TRANSPORTER FOR NATURAL AMINO ACIDS-RELATED"/>
    <property type="match status" value="1"/>
</dbReference>
<keyword evidence="3 5" id="KW-0067">ATP-binding</keyword>
<dbReference type="OrthoDB" id="9805514at2"/>
<gene>
    <name evidence="5" type="ORF">EDM56_26930</name>
</gene>
<dbReference type="InterPro" id="IPR003439">
    <property type="entry name" value="ABC_transporter-like_ATP-bd"/>
</dbReference>
<protein>
    <submittedName>
        <fullName evidence="5">ABC transporter ATP-binding protein</fullName>
    </submittedName>
</protein>
<evidence type="ECO:0000313" key="6">
    <source>
        <dbReference type="Proteomes" id="UP000271031"/>
    </source>
</evidence>
<dbReference type="Pfam" id="PF00005">
    <property type="entry name" value="ABC_tran"/>
    <property type="match status" value="1"/>
</dbReference>
<evidence type="ECO:0000256" key="3">
    <source>
        <dbReference type="ARBA" id="ARBA00022840"/>
    </source>
</evidence>
<dbReference type="InterPro" id="IPR032823">
    <property type="entry name" value="BCA_ABC_TP_C"/>
</dbReference>
<dbReference type="Proteomes" id="UP000271031">
    <property type="component" value="Unassembled WGS sequence"/>
</dbReference>
<organism evidence="5 6">
    <name type="scientific">Brevibacillus fluminis</name>
    <dbReference type="NCBI Taxonomy" id="511487"/>
    <lineage>
        <taxon>Bacteria</taxon>
        <taxon>Bacillati</taxon>
        <taxon>Bacillota</taxon>
        <taxon>Bacilli</taxon>
        <taxon>Bacillales</taxon>
        <taxon>Paenibacillaceae</taxon>
        <taxon>Brevibacillus</taxon>
    </lineage>
</organism>
<dbReference type="GO" id="GO:1903806">
    <property type="term" value="P:L-isoleucine import across plasma membrane"/>
    <property type="evidence" value="ECO:0007669"/>
    <property type="project" value="TreeGrafter"/>
</dbReference>
<dbReference type="GO" id="GO:0015192">
    <property type="term" value="F:L-phenylalanine transmembrane transporter activity"/>
    <property type="evidence" value="ECO:0007669"/>
    <property type="project" value="TreeGrafter"/>
</dbReference>
<keyword evidence="6" id="KW-1185">Reference proteome</keyword>
<dbReference type="FunFam" id="3.40.50.300:FF:000421">
    <property type="entry name" value="Branched-chain amino acid ABC transporter ATP-binding protein"/>
    <property type="match status" value="1"/>
</dbReference>
<proteinExistence type="predicted"/>
<dbReference type="EMBL" id="RHHQ01000024">
    <property type="protein sequence ID" value="RNB81027.1"/>
    <property type="molecule type" value="Genomic_DNA"/>
</dbReference>